<keyword evidence="8" id="KW-1185">Reference proteome</keyword>
<feature type="domain" description="Phosphotyrosine protein phosphatase I" evidence="6">
    <location>
        <begin position="2"/>
        <end position="151"/>
    </location>
</feature>
<dbReference type="InterPro" id="IPR023485">
    <property type="entry name" value="Ptyr_pPase"/>
</dbReference>
<feature type="active site" evidence="5">
    <location>
        <position position="14"/>
    </location>
</feature>
<keyword evidence="4" id="KW-0904">Protein phosphatase</keyword>
<evidence type="ECO:0000256" key="4">
    <source>
        <dbReference type="ARBA" id="ARBA00022912"/>
    </source>
</evidence>
<comment type="caution">
    <text evidence="7">The sequence shown here is derived from an EMBL/GenBank/DDBJ whole genome shotgun (WGS) entry which is preliminary data.</text>
</comment>
<dbReference type="PANTHER" id="PTHR11717">
    <property type="entry name" value="LOW MOLECULAR WEIGHT PROTEIN TYROSINE PHOSPHATASE"/>
    <property type="match status" value="1"/>
</dbReference>
<dbReference type="SMART" id="SM00226">
    <property type="entry name" value="LMWPc"/>
    <property type="match status" value="1"/>
</dbReference>
<organism evidence="7 8">
    <name type="scientific">Fulvivirga imtechensis AK7</name>
    <dbReference type="NCBI Taxonomy" id="1237149"/>
    <lineage>
        <taxon>Bacteria</taxon>
        <taxon>Pseudomonadati</taxon>
        <taxon>Bacteroidota</taxon>
        <taxon>Cytophagia</taxon>
        <taxon>Cytophagales</taxon>
        <taxon>Fulvivirgaceae</taxon>
        <taxon>Fulvivirga</taxon>
    </lineage>
</organism>
<dbReference type="eggNOG" id="COG0394">
    <property type="taxonomic scope" value="Bacteria"/>
</dbReference>
<dbReference type="CDD" id="cd16343">
    <property type="entry name" value="LMWPTP"/>
    <property type="match status" value="1"/>
</dbReference>
<dbReference type="InterPro" id="IPR017867">
    <property type="entry name" value="Tyr_phospatase_low_mol_wt"/>
</dbReference>
<dbReference type="EMBL" id="AMZN01000054">
    <property type="protein sequence ID" value="ELR70389.1"/>
    <property type="molecule type" value="Genomic_DNA"/>
</dbReference>
<accession>L8JSB9</accession>
<dbReference type="RefSeq" id="WP_009581137.1">
    <property type="nucleotide sequence ID" value="NZ_AMZN01000054.1"/>
</dbReference>
<dbReference type="InterPro" id="IPR036196">
    <property type="entry name" value="Ptyr_pPase_sf"/>
</dbReference>
<protein>
    <recommendedName>
        <fullName evidence="2">protein-tyrosine-phosphatase</fullName>
        <ecNumber evidence="2">3.1.3.48</ecNumber>
    </recommendedName>
</protein>
<name>L8JSB9_9BACT</name>
<dbReference type="Pfam" id="PF01451">
    <property type="entry name" value="LMWPc"/>
    <property type="match status" value="1"/>
</dbReference>
<dbReference type="EC" id="3.1.3.48" evidence="2"/>
<feature type="active site" description="Proton donor" evidence="5">
    <location>
        <position position="125"/>
    </location>
</feature>
<evidence type="ECO:0000256" key="5">
    <source>
        <dbReference type="PIRSR" id="PIRSR617867-1"/>
    </source>
</evidence>
<keyword evidence="3" id="KW-0378">Hydrolase</keyword>
<evidence type="ECO:0000313" key="7">
    <source>
        <dbReference type="EMBL" id="ELR70389.1"/>
    </source>
</evidence>
<evidence type="ECO:0000256" key="1">
    <source>
        <dbReference type="ARBA" id="ARBA00011063"/>
    </source>
</evidence>
<dbReference type="PANTHER" id="PTHR11717:SF7">
    <property type="entry name" value="LOW MOLECULAR WEIGHT PHOSPHOTYROSINE PROTEIN PHOSPHATASE"/>
    <property type="match status" value="1"/>
</dbReference>
<feature type="active site" description="Nucleophile" evidence="5">
    <location>
        <position position="8"/>
    </location>
</feature>
<dbReference type="InterPro" id="IPR050438">
    <property type="entry name" value="LMW_PTPase"/>
</dbReference>
<evidence type="ECO:0000256" key="3">
    <source>
        <dbReference type="ARBA" id="ARBA00022801"/>
    </source>
</evidence>
<evidence type="ECO:0000313" key="8">
    <source>
        <dbReference type="Proteomes" id="UP000011135"/>
    </source>
</evidence>
<dbReference type="Proteomes" id="UP000011135">
    <property type="component" value="Unassembled WGS sequence"/>
</dbReference>
<dbReference type="OrthoDB" id="9784339at2"/>
<comment type="similarity">
    <text evidence="1">Belongs to the low molecular weight phosphotyrosine protein phosphatase family.</text>
</comment>
<proteinExistence type="inferred from homology"/>
<dbReference type="AlphaFoldDB" id="L8JSB9"/>
<dbReference type="SUPFAM" id="SSF52788">
    <property type="entry name" value="Phosphotyrosine protein phosphatases I"/>
    <property type="match status" value="1"/>
</dbReference>
<dbReference type="STRING" id="1237149.C900_03743"/>
<evidence type="ECO:0000256" key="2">
    <source>
        <dbReference type="ARBA" id="ARBA00013064"/>
    </source>
</evidence>
<gene>
    <name evidence="7" type="ORF">C900_03743</name>
</gene>
<reference evidence="7 8" key="1">
    <citation type="submission" date="2012-12" db="EMBL/GenBank/DDBJ databases">
        <title>Genome assembly of Fulvivirga imtechensis AK7.</title>
        <authorList>
            <person name="Nupur N."/>
            <person name="Khatri I."/>
            <person name="Kumar R."/>
            <person name="Subramanian S."/>
            <person name="Pinnaka A."/>
        </authorList>
    </citation>
    <scope>NUCLEOTIDE SEQUENCE [LARGE SCALE GENOMIC DNA]</scope>
    <source>
        <strain evidence="7 8">AK7</strain>
    </source>
</reference>
<dbReference type="Gene3D" id="3.40.50.2300">
    <property type="match status" value="1"/>
</dbReference>
<dbReference type="PRINTS" id="PR00719">
    <property type="entry name" value="LMWPTPASE"/>
</dbReference>
<evidence type="ECO:0000259" key="6">
    <source>
        <dbReference type="SMART" id="SM00226"/>
    </source>
</evidence>
<dbReference type="PATRIC" id="fig|1237149.3.peg.3504"/>
<dbReference type="GO" id="GO:0004725">
    <property type="term" value="F:protein tyrosine phosphatase activity"/>
    <property type="evidence" value="ECO:0007669"/>
    <property type="project" value="UniProtKB-EC"/>
</dbReference>
<sequence length="163" mass="18613">MVKVLFVCLGNICRSPLAQGLMEKKISELGLRNSIEVDSCGTSSYHIGQQPDERTLKNALKNGLKLNHQARQFIRKDFREFDYILTMDQANLDCARRLDQTHEFSDKLQLMRDFDPIDPGADVPDPYFGGEEGFQHVYNILERSVDNFIQKIIATHNLRPAAS</sequence>